<comment type="subcellular location">
    <subcellularLocation>
        <location evidence="1">Membrane</location>
        <topology evidence="1">Multi-pass membrane protein</topology>
    </subcellularLocation>
</comment>
<evidence type="ECO:0000256" key="6">
    <source>
        <dbReference type="SAM" id="Phobius"/>
    </source>
</evidence>
<dbReference type="Gene3D" id="1.20.1250.20">
    <property type="entry name" value="MFS general substrate transporter like domains"/>
    <property type="match status" value="1"/>
</dbReference>
<dbReference type="Proteomes" id="UP001597083">
    <property type="component" value="Unassembled WGS sequence"/>
</dbReference>
<reference evidence="8" key="1">
    <citation type="journal article" date="2019" name="Int. J. Syst. Evol. Microbiol.">
        <title>The Global Catalogue of Microorganisms (GCM) 10K type strain sequencing project: providing services to taxonomists for standard genome sequencing and annotation.</title>
        <authorList>
            <consortium name="The Broad Institute Genomics Platform"/>
            <consortium name="The Broad Institute Genome Sequencing Center for Infectious Disease"/>
            <person name="Wu L."/>
            <person name="Ma J."/>
        </authorList>
    </citation>
    <scope>NUCLEOTIDE SEQUENCE [LARGE SCALE GENOMIC DNA]</scope>
    <source>
        <strain evidence="8">JCM 31696</strain>
    </source>
</reference>
<evidence type="ECO:0000256" key="5">
    <source>
        <dbReference type="ARBA" id="ARBA00023136"/>
    </source>
</evidence>
<evidence type="ECO:0000313" key="8">
    <source>
        <dbReference type="Proteomes" id="UP001597083"/>
    </source>
</evidence>
<evidence type="ECO:0000256" key="4">
    <source>
        <dbReference type="ARBA" id="ARBA00022989"/>
    </source>
</evidence>
<feature type="transmembrane region" description="Helical" evidence="6">
    <location>
        <begin position="100"/>
        <end position="118"/>
    </location>
</feature>
<protein>
    <submittedName>
        <fullName evidence="7">MFS transporter</fullName>
    </submittedName>
</protein>
<gene>
    <name evidence="7" type="ORF">ACFQ07_09665</name>
</gene>
<evidence type="ECO:0000256" key="2">
    <source>
        <dbReference type="ARBA" id="ARBA00022448"/>
    </source>
</evidence>
<evidence type="ECO:0000313" key="7">
    <source>
        <dbReference type="EMBL" id="MFD0852490.1"/>
    </source>
</evidence>
<dbReference type="PANTHER" id="PTHR42718">
    <property type="entry name" value="MAJOR FACILITATOR SUPERFAMILY MULTIDRUG TRANSPORTER MFSC"/>
    <property type="match status" value="1"/>
</dbReference>
<comment type="caution">
    <text evidence="7">The sequence shown here is derived from an EMBL/GenBank/DDBJ whole genome shotgun (WGS) entry which is preliminary data.</text>
</comment>
<evidence type="ECO:0000256" key="3">
    <source>
        <dbReference type="ARBA" id="ARBA00022692"/>
    </source>
</evidence>
<name>A0ABW3CD73_9ACTN</name>
<dbReference type="Pfam" id="PF07690">
    <property type="entry name" value="MFS_1"/>
    <property type="match status" value="1"/>
</dbReference>
<feature type="non-terminal residue" evidence="7">
    <location>
        <position position="199"/>
    </location>
</feature>
<keyword evidence="2" id="KW-0813">Transport</keyword>
<proteinExistence type="predicted"/>
<dbReference type="InterPro" id="IPR011701">
    <property type="entry name" value="MFS"/>
</dbReference>
<feature type="transmembrane region" description="Helical" evidence="6">
    <location>
        <begin position="65"/>
        <end position="88"/>
    </location>
</feature>
<keyword evidence="3 6" id="KW-0812">Transmembrane</keyword>
<dbReference type="SUPFAM" id="SSF103473">
    <property type="entry name" value="MFS general substrate transporter"/>
    <property type="match status" value="1"/>
</dbReference>
<feature type="transmembrane region" description="Helical" evidence="6">
    <location>
        <begin position="26"/>
        <end position="44"/>
    </location>
</feature>
<keyword evidence="5 6" id="KW-0472">Membrane</keyword>
<feature type="transmembrane region" description="Helical" evidence="6">
    <location>
        <begin position="130"/>
        <end position="148"/>
    </location>
</feature>
<keyword evidence="4 6" id="KW-1133">Transmembrane helix</keyword>
<sequence length="199" mass="20455">LLAVVGLAALCFTLIEGPSYGWDSPAILLTTGAGLAAVAAFVMVERRGRAPMLPGGLFSHRAFSVAVSVGLVFQFVYFGALFIFALYLQEEHGQSTALTAGVMFLPLTVCTAITPMLLTNRIAARHGLRGPMVVGAVLGIPGCLLVLLCDASSPYWLLGVAMGLQGLWSGLTLPPIASLAVTSTPPELAGTGSGVLNAA</sequence>
<organism evidence="7 8">
    <name type="scientific">Actinomadura adrarensis</name>
    <dbReference type="NCBI Taxonomy" id="1819600"/>
    <lineage>
        <taxon>Bacteria</taxon>
        <taxon>Bacillati</taxon>
        <taxon>Actinomycetota</taxon>
        <taxon>Actinomycetes</taxon>
        <taxon>Streptosporangiales</taxon>
        <taxon>Thermomonosporaceae</taxon>
        <taxon>Actinomadura</taxon>
    </lineage>
</organism>
<keyword evidence="8" id="KW-1185">Reference proteome</keyword>
<dbReference type="EMBL" id="JBHTIR010001392">
    <property type="protein sequence ID" value="MFD0852490.1"/>
    <property type="molecule type" value="Genomic_DNA"/>
</dbReference>
<accession>A0ABW3CD73</accession>
<dbReference type="InterPro" id="IPR036259">
    <property type="entry name" value="MFS_trans_sf"/>
</dbReference>
<evidence type="ECO:0000256" key="1">
    <source>
        <dbReference type="ARBA" id="ARBA00004141"/>
    </source>
</evidence>
<feature type="non-terminal residue" evidence="7">
    <location>
        <position position="1"/>
    </location>
</feature>
<dbReference type="PANTHER" id="PTHR42718:SF9">
    <property type="entry name" value="MAJOR FACILITATOR SUPERFAMILY MULTIDRUG TRANSPORTER MFSC"/>
    <property type="match status" value="1"/>
</dbReference>